<dbReference type="PANTHER" id="PTHR46082">
    <property type="entry name" value="ATP/GTP-BINDING PROTEIN-RELATED"/>
    <property type="match status" value="1"/>
</dbReference>
<keyword evidence="2" id="KW-0378">Hydrolase</keyword>
<dbReference type="STRING" id="2060906.A0A0H1BPY4"/>
<evidence type="ECO:0000259" key="3">
    <source>
        <dbReference type="PROSITE" id="PS51635"/>
    </source>
</evidence>
<dbReference type="Proteomes" id="UP000053573">
    <property type="component" value="Unassembled WGS sequence"/>
</dbReference>
<dbReference type="GO" id="GO:0046486">
    <property type="term" value="P:glycerolipid metabolic process"/>
    <property type="evidence" value="ECO:0007669"/>
    <property type="project" value="UniProtKB-ARBA"/>
</dbReference>
<gene>
    <name evidence="4" type="ORF">EMPG_11945</name>
</gene>
<feature type="short sequence motif" description="GXSXG" evidence="2">
    <location>
        <begin position="66"/>
        <end position="70"/>
    </location>
</feature>
<evidence type="ECO:0000313" key="5">
    <source>
        <dbReference type="Proteomes" id="UP000053573"/>
    </source>
</evidence>
<dbReference type="PROSITE" id="PS51635">
    <property type="entry name" value="PNPLA"/>
    <property type="match status" value="1"/>
</dbReference>
<dbReference type="InterPro" id="IPR011990">
    <property type="entry name" value="TPR-like_helical_dom_sf"/>
</dbReference>
<reference evidence="5" key="1">
    <citation type="journal article" date="2015" name="PLoS Genet.">
        <title>The dynamic genome and transcriptome of the human fungal pathogen Blastomyces and close relative Emmonsia.</title>
        <authorList>
            <person name="Munoz J.F."/>
            <person name="Gauthier G.M."/>
            <person name="Desjardins C.A."/>
            <person name="Gallo J.E."/>
            <person name="Holder J."/>
            <person name="Sullivan T.D."/>
            <person name="Marty A.J."/>
            <person name="Carmen J.C."/>
            <person name="Chen Z."/>
            <person name="Ding L."/>
            <person name="Gujja S."/>
            <person name="Magrini V."/>
            <person name="Misas E."/>
            <person name="Mitreva M."/>
            <person name="Priest M."/>
            <person name="Saif S."/>
            <person name="Whiston E.A."/>
            <person name="Young S."/>
            <person name="Zeng Q."/>
            <person name="Goldman W.E."/>
            <person name="Mardis E.R."/>
            <person name="Taylor J.W."/>
            <person name="McEwen J.G."/>
            <person name="Clay O.K."/>
            <person name="Klein B.S."/>
            <person name="Cuomo C.A."/>
        </authorList>
    </citation>
    <scope>NUCLEOTIDE SEQUENCE [LARGE SCALE GENOMIC DNA]</scope>
    <source>
        <strain evidence="5">UAMH 139</strain>
    </source>
</reference>
<dbReference type="SUPFAM" id="SSF52540">
    <property type="entry name" value="P-loop containing nucleoside triphosphate hydrolases"/>
    <property type="match status" value="1"/>
</dbReference>
<dbReference type="SUPFAM" id="SSF48452">
    <property type="entry name" value="TPR-like"/>
    <property type="match status" value="2"/>
</dbReference>
<keyword evidence="2" id="KW-0442">Lipid degradation</keyword>
<dbReference type="OrthoDB" id="1658288at2759"/>
<dbReference type="Gene3D" id="3.40.50.300">
    <property type="entry name" value="P-loop containing nucleotide triphosphate hydrolases"/>
    <property type="match status" value="1"/>
</dbReference>
<feature type="short sequence motif" description="DGA/G" evidence="2">
    <location>
        <begin position="207"/>
        <end position="209"/>
    </location>
</feature>
<accession>A0A0H1BPY4</accession>
<name>A0A0H1BPY4_9EURO</name>
<dbReference type="GO" id="GO:0043531">
    <property type="term" value="F:ADP binding"/>
    <property type="evidence" value="ECO:0007669"/>
    <property type="project" value="InterPro"/>
</dbReference>
<dbReference type="SUPFAM" id="SSF52151">
    <property type="entry name" value="FabD/lysophospholipase-like"/>
    <property type="match status" value="1"/>
</dbReference>
<dbReference type="InterPro" id="IPR002641">
    <property type="entry name" value="PNPLA_dom"/>
</dbReference>
<dbReference type="GO" id="GO:0016787">
    <property type="term" value="F:hydrolase activity"/>
    <property type="evidence" value="ECO:0007669"/>
    <property type="project" value="UniProtKB-UniRule"/>
</dbReference>
<organism evidence="4 5">
    <name type="scientific">Blastomyces silverae</name>
    <dbReference type="NCBI Taxonomy" id="2060906"/>
    <lineage>
        <taxon>Eukaryota</taxon>
        <taxon>Fungi</taxon>
        <taxon>Dikarya</taxon>
        <taxon>Ascomycota</taxon>
        <taxon>Pezizomycotina</taxon>
        <taxon>Eurotiomycetes</taxon>
        <taxon>Eurotiomycetidae</taxon>
        <taxon>Onygenales</taxon>
        <taxon>Ajellomycetaceae</taxon>
        <taxon>Blastomyces</taxon>
    </lineage>
</organism>
<dbReference type="InterPro" id="IPR016035">
    <property type="entry name" value="Acyl_Trfase/lysoPLipase"/>
</dbReference>
<comment type="caution">
    <text evidence="4">The sequence shown here is derived from an EMBL/GenBank/DDBJ whole genome shotgun (WGS) entry which is preliminary data.</text>
</comment>
<protein>
    <recommendedName>
        <fullName evidence="3">PNPLA domain-containing protein</fullName>
    </recommendedName>
</protein>
<feature type="domain" description="PNPLA" evidence="3">
    <location>
        <begin position="20"/>
        <end position="220"/>
    </location>
</feature>
<dbReference type="PANTHER" id="PTHR46082:SF6">
    <property type="entry name" value="AAA+ ATPASE DOMAIN-CONTAINING PROTEIN-RELATED"/>
    <property type="match status" value="1"/>
</dbReference>
<evidence type="ECO:0000256" key="2">
    <source>
        <dbReference type="PROSITE-ProRule" id="PRU01161"/>
    </source>
</evidence>
<dbReference type="Pfam" id="PF00931">
    <property type="entry name" value="NB-ARC"/>
    <property type="match status" value="1"/>
</dbReference>
<dbReference type="InterPro" id="IPR002182">
    <property type="entry name" value="NB-ARC"/>
</dbReference>
<evidence type="ECO:0000313" key="4">
    <source>
        <dbReference type="EMBL" id="KLJ13097.1"/>
    </source>
</evidence>
<evidence type="ECO:0000256" key="1">
    <source>
        <dbReference type="ARBA" id="ARBA00023098"/>
    </source>
</evidence>
<dbReference type="AlphaFoldDB" id="A0A0H1BPY4"/>
<dbReference type="PRINTS" id="PR00381">
    <property type="entry name" value="KINESINLIGHT"/>
</dbReference>
<dbReference type="InterPro" id="IPR027417">
    <property type="entry name" value="P-loop_NTPase"/>
</dbReference>
<dbReference type="Gene3D" id="3.40.1090.10">
    <property type="entry name" value="Cytosolic phospholipase A2 catalytic domain"/>
    <property type="match status" value="1"/>
</dbReference>
<keyword evidence="1 2" id="KW-0443">Lipid metabolism</keyword>
<dbReference type="GO" id="GO:0016042">
    <property type="term" value="P:lipid catabolic process"/>
    <property type="evidence" value="ECO:0007669"/>
    <property type="project" value="UniProtKB-UniRule"/>
</dbReference>
<dbReference type="Pfam" id="PF01734">
    <property type="entry name" value="Patatin"/>
    <property type="match status" value="1"/>
</dbReference>
<sequence length="1143" mass="127667">MLTKHGDEPSPLDTTGLCLLSLDGGGVRGFSTLYVLKSIMDRLNNERKKESLDPVKPCEVFDLIGGTSTGGLIALMLGRLEMTVDECIAAYSDLAEAVFSEKRILPFTFKGQVKSRFNSARLESAIKQAVAESGASETDLLNDGTERGCQTFVCSIDRDTKDIVRLRSYSLPDEPTIPATICQAARATSAATTFFDPVSIDDRNFADGGLGANNPVDEMEGEAANIWCPETGDLKPLVKCFISIGTGNPGKEAFEDSIYKFLGKTMVDIATETEATEKKFIARWAKHFDEKRYFRFNVEQGLQNIGLEEYEKKGRIKAVSEQYLIHTAQKFRVRDCIKNLRLKKSKAATNLSNHITEYNAQRMIELRIKSPTKAPSNIPFERNPRFVGRAAEIAQINTMLSSETRCERVAIVGLGGVGKTQIALEFTHQLQERHPDCSVFWIPVTSVESMLEAYLAIGQQLQIPNLEREKADIQRLVKLRLDEESSGRWLLVFDNADDIEMWMEKASGTGNSGNSGRRIDYLPKSKHGSILFTTRNRKAATKLAGTNIVLVGEMDDVMAKDLLKRSLLRPDLLTDDQAATDLLKKLTHLPLAVVQAAFYINVNGITLAEYTALLDDTEEKKIDLLSENFEDLGRYKDAKNPVATTWLLSFEQIQKRDKLAAEYLSFMSCLDAKDIPQSLLPPAQSAKRATDAIGTLSAYSFITRHKTGQLLDLHRLVHLATRNWLRMEGTFEKWATEALKQLEEVFPDDDHTKRSIWRMYLPHARYALELELEGGESRKTNLLWRFGKCALSDGMYRDAEKAYAQLMETHKKKLGADHPYTLASMGNLAEVYRSQGRLNAAEKLNVQVMETHKKKLGADHLDTLTSMSNLTLIYLNQGQLDAAEELGVQVMKTCKKKLGVDHPDTLGSMGNLAEVYRSQGRLNAAEKLNVQVMETRKKKLGVDHPDTLGSMGNLASTYRKQGWLNAAEELGVQVMKTWKKKLGVDHPDTLGSMGNLASTYRKQGWLNAAEELGVQVMKTWKKKLGADHPDTLISMGNLASTYKNQGQLNAAEELEMHVMETSKKKLGVDHPNTLTSMNNLAITRKKKGQYAEAISLMRECVQLRQHVLGLDHPSYKSSLSNLTRWEAEQAEAGVSRKKATTSR</sequence>
<dbReference type="Pfam" id="PF13374">
    <property type="entry name" value="TPR_10"/>
    <property type="match status" value="4"/>
</dbReference>
<proteinExistence type="predicted"/>
<feature type="short sequence motif" description="GXGXXG" evidence="2">
    <location>
        <begin position="24"/>
        <end position="29"/>
    </location>
</feature>
<dbReference type="EMBL" id="LDEV01000519">
    <property type="protein sequence ID" value="KLJ13097.1"/>
    <property type="molecule type" value="Genomic_DNA"/>
</dbReference>
<dbReference type="Gene3D" id="1.25.40.10">
    <property type="entry name" value="Tetratricopeptide repeat domain"/>
    <property type="match status" value="2"/>
</dbReference>
<feature type="active site" description="Nucleophile" evidence="2">
    <location>
        <position position="68"/>
    </location>
</feature>
<dbReference type="Pfam" id="PF13424">
    <property type="entry name" value="TPR_12"/>
    <property type="match status" value="2"/>
</dbReference>
<feature type="active site" description="Proton acceptor" evidence="2">
    <location>
        <position position="207"/>
    </location>
</feature>
<dbReference type="InterPro" id="IPR053137">
    <property type="entry name" value="NLR-like"/>
</dbReference>
<dbReference type="NCBIfam" id="NF040586">
    <property type="entry name" value="FxSxx_TPR"/>
    <property type="match status" value="1"/>
</dbReference>
<keyword evidence="5" id="KW-1185">Reference proteome</keyword>
<dbReference type="CDD" id="cd07216">
    <property type="entry name" value="Pat17_PNPLA8_PNPLA9_like3"/>
    <property type="match status" value="1"/>
</dbReference>